<comment type="caution">
    <text evidence="4">The sequence shown here is derived from an EMBL/GenBank/DDBJ whole genome shotgun (WGS) entry which is preliminary data.</text>
</comment>
<dbReference type="Proteomes" id="UP001085076">
    <property type="component" value="Miscellaneous, Linkage group lg02"/>
</dbReference>
<feature type="compositionally biased region" description="Low complexity" evidence="2">
    <location>
        <begin position="1"/>
        <end position="11"/>
    </location>
</feature>
<protein>
    <recommendedName>
        <fullName evidence="3">Transposase (putative) gypsy type domain-containing protein</fullName>
    </recommendedName>
</protein>
<reference evidence="4" key="2">
    <citation type="journal article" date="2022" name="Hortic Res">
        <title>The genome of Dioscorea zingiberensis sheds light on the biosynthesis, origin and evolution of the medicinally important diosgenin saponins.</title>
        <authorList>
            <person name="Li Y."/>
            <person name="Tan C."/>
            <person name="Li Z."/>
            <person name="Guo J."/>
            <person name="Li S."/>
            <person name="Chen X."/>
            <person name="Wang C."/>
            <person name="Dai X."/>
            <person name="Yang H."/>
            <person name="Song W."/>
            <person name="Hou L."/>
            <person name="Xu J."/>
            <person name="Tong Z."/>
            <person name="Xu A."/>
            <person name="Yuan X."/>
            <person name="Wang W."/>
            <person name="Yang Q."/>
            <person name="Chen L."/>
            <person name="Sun Z."/>
            <person name="Wang K."/>
            <person name="Pan B."/>
            <person name="Chen J."/>
            <person name="Bao Y."/>
            <person name="Liu F."/>
            <person name="Qi X."/>
            <person name="Gang D.R."/>
            <person name="Wen J."/>
            <person name="Li J."/>
        </authorList>
    </citation>
    <scope>NUCLEOTIDE SEQUENCE</scope>
    <source>
        <strain evidence="4">Dzin_1.0</strain>
    </source>
</reference>
<dbReference type="InterPro" id="IPR007321">
    <property type="entry name" value="Transposase_28"/>
</dbReference>
<evidence type="ECO:0000256" key="2">
    <source>
        <dbReference type="SAM" id="MobiDB-lite"/>
    </source>
</evidence>
<proteinExistence type="predicted"/>
<evidence type="ECO:0000313" key="4">
    <source>
        <dbReference type="EMBL" id="KAJ0981537.1"/>
    </source>
</evidence>
<sequence>MVSVSSSSSSSHESHESHESATSQPSSIPSPSKPILSVAISGGPGDAPVQGLRIHPASKAMGRGSDTFINLLEQKDVDSLVDKYEIDHFLFEVRVPCSGKRAISLREGEIAIYQDALLGSLRIPFSSFAKAILEEYRLCPSQLTPNSWRLLNGFVILFNNYGVNPTICWFRMLFSLHLESNADWYYFSARSGRKFLGNPMEDDDLDLARGILASFEGEVHPPLPRGRKKKEVTSSKSANTSKEEKKKRKRKDVTSPKERVKSDLVVGSCQENRTKKKNSEDASGPGITREQANSPQPKILPALAPIPEGPSPSRPEDILLREVEAGEAVLLDKLREVDLVLKGPAIQRKELPSEVIPVWDPVSVKNGLMAMRPEQLSTKLREAGREEATRQLFRSAMMGSGIRGKEKKQLAVIHAHEQDKAERLQQLAAMEKEKNDLATKLVNSEGSLLTAEGDIKKLQDESSSLKEELKSAQTERAEARWELKLKVAELAAFQT</sequence>
<accession>A0A9D5CZG1</accession>
<dbReference type="OrthoDB" id="671678at2759"/>
<evidence type="ECO:0000313" key="5">
    <source>
        <dbReference type="Proteomes" id="UP001085076"/>
    </source>
</evidence>
<keyword evidence="5" id="KW-1185">Reference proteome</keyword>
<feature type="coiled-coil region" evidence="1">
    <location>
        <begin position="413"/>
        <end position="482"/>
    </location>
</feature>
<feature type="region of interest" description="Disordered" evidence="2">
    <location>
        <begin position="218"/>
        <end position="313"/>
    </location>
</feature>
<dbReference type="AlphaFoldDB" id="A0A9D5CZG1"/>
<evidence type="ECO:0000256" key="1">
    <source>
        <dbReference type="SAM" id="Coils"/>
    </source>
</evidence>
<reference evidence="4" key="1">
    <citation type="submission" date="2021-03" db="EMBL/GenBank/DDBJ databases">
        <authorList>
            <person name="Li Z."/>
            <person name="Yang C."/>
        </authorList>
    </citation>
    <scope>NUCLEOTIDE SEQUENCE</scope>
    <source>
        <strain evidence="4">Dzin_1.0</strain>
        <tissue evidence="4">Leaf</tissue>
    </source>
</reference>
<keyword evidence="1" id="KW-0175">Coiled coil</keyword>
<name>A0A9D5CZG1_9LILI</name>
<feature type="compositionally biased region" description="Basic and acidic residues" evidence="2">
    <location>
        <begin position="252"/>
        <end position="262"/>
    </location>
</feature>
<feature type="region of interest" description="Disordered" evidence="2">
    <location>
        <begin position="1"/>
        <end position="40"/>
    </location>
</feature>
<dbReference type="EMBL" id="JAGGNH010000002">
    <property type="protein sequence ID" value="KAJ0981537.1"/>
    <property type="molecule type" value="Genomic_DNA"/>
</dbReference>
<feature type="compositionally biased region" description="Low complexity" evidence="2">
    <location>
        <begin position="20"/>
        <end position="37"/>
    </location>
</feature>
<organism evidence="4 5">
    <name type="scientific">Dioscorea zingiberensis</name>
    <dbReference type="NCBI Taxonomy" id="325984"/>
    <lineage>
        <taxon>Eukaryota</taxon>
        <taxon>Viridiplantae</taxon>
        <taxon>Streptophyta</taxon>
        <taxon>Embryophyta</taxon>
        <taxon>Tracheophyta</taxon>
        <taxon>Spermatophyta</taxon>
        <taxon>Magnoliopsida</taxon>
        <taxon>Liliopsida</taxon>
        <taxon>Dioscoreales</taxon>
        <taxon>Dioscoreaceae</taxon>
        <taxon>Dioscorea</taxon>
    </lineage>
</organism>
<dbReference type="Pfam" id="PF04195">
    <property type="entry name" value="Transposase_28"/>
    <property type="match status" value="1"/>
</dbReference>
<feature type="domain" description="Transposase (putative) gypsy type" evidence="3">
    <location>
        <begin position="113"/>
        <end position="177"/>
    </location>
</feature>
<gene>
    <name evidence="4" type="ORF">J5N97_009792</name>
</gene>
<evidence type="ECO:0000259" key="3">
    <source>
        <dbReference type="Pfam" id="PF04195"/>
    </source>
</evidence>